<dbReference type="RefSeq" id="WP_162831252.1">
    <property type="nucleotide sequence ID" value="NZ_CP091196.1"/>
</dbReference>
<dbReference type="EMBL" id="CP091196">
    <property type="protein sequence ID" value="UQS24808.1"/>
    <property type="molecule type" value="Genomic_DNA"/>
</dbReference>
<dbReference type="Proteomes" id="UP000830158">
    <property type="component" value="Chromosome"/>
</dbReference>
<name>A0ABY4NXT2_9PSEU</name>
<evidence type="ECO:0000313" key="2">
    <source>
        <dbReference type="Proteomes" id="UP000830158"/>
    </source>
</evidence>
<proteinExistence type="predicted"/>
<reference evidence="1" key="1">
    <citation type="submission" date="2022-01" db="EMBL/GenBank/DDBJ databases">
        <title>PSI-footprinting approach for the identification of protein synthesis inhibitor producers.</title>
        <authorList>
            <person name="Handel F."/>
            <person name="Kulik A."/>
            <person name="Wex K.W."/>
            <person name="Berscheid A."/>
            <person name="Saur J.S."/>
            <person name="Winkler A."/>
            <person name="Wibberg D."/>
            <person name="Kalinowski J."/>
            <person name="Broetz-Oesterhelt H."/>
            <person name="Mast Y."/>
        </authorList>
    </citation>
    <scope>NUCLEOTIDE SEQUENCE</scope>
    <source>
        <strain evidence="1">KNN 49.3e</strain>
    </source>
</reference>
<gene>
    <name evidence="1" type="ORF">L1857_19290</name>
</gene>
<sequence length="64" mass="7183">MAQIHHCSSFLDKTQVPTFVRAPCSVVTGCRTNAIATPGAGKVMRSISYHVRMPSAWWYSRSLW</sequence>
<organism evidence="1 2">
    <name type="scientific">Amycolatopsis thermalba</name>
    <dbReference type="NCBI Taxonomy" id="944492"/>
    <lineage>
        <taxon>Bacteria</taxon>
        <taxon>Bacillati</taxon>
        <taxon>Actinomycetota</taxon>
        <taxon>Actinomycetes</taxon>
        <taxon>Pseudonocardiales</taxon>
        <taxon>Pseudonocardiaceae</taxon>
        <taxon>Amycolatopsis</taxon>
    </lineage>
</organism>
<keyword evidence="2" id="KW-1185">Reference proteome</keyword>
<protein>
    <submittedName>
        <fullName evidence="1">Uncharacterized protein</fullName>
    </submittedName>
</protein>
<evidence type="ECO:0000313" key="1">
    <source>
        <dbReference type="EMBL" id="UQS24808.1"/>
    </source>
</evidence>
<accession>A0ABY4NXT2</accession>